<dbReference type="CDD" id="cd03013">
    <property type="entry name" value="PRX5_like"/>
    <property type="match status" value="1"/>
</dbReference>
<evidence type="ECO:0000256" key="5">
    <source>
        <dbReference type="ARBA" id="ARBA00023284"/>
    </source>
</evidence>
<dbReference type="InterPro" id="IPR036249">
    <property type="entry name" value="Thioredoxin-like_sf"/>
</dbReference>
<feature type="active site" description="Cysteine sulfenic acid (-SOH) intermediate" evidence="6">
    <location>
        <position position="78"/>
    </location>
</feature>
<dbReference type="Proteomes" id="UP000053599">
    <property type="component" value="Unassembled WGS sequence"/>
</dbReference>
<dbReference type="PROSITE" id="PS51352">
    <property type="entry name" value="THIOREDOXIN_2"/>
    <property type="match status" value="1"/>
</dbReference>
<evidence type="ECO:0000313" key="10">
    <source>
        <dbReference type="Proteomes" id="UP000053599"/>
    </source>
</evidence>
<dbReference type="GO" id="GO:0034599">
    <property type="term" value="P:cellular response to oxidative stress"/>
    <property type="evidence" value="ECO:0007669"/>
    <property type="project" value="InterPro"/>
</dbReference>
<feature type="domain" description="Thioredoxin" evidence="8">
    <location>
        <begin position="34"/>
        <end position="187"/>
    </location>
</feature>
<keyword evidence="3 7" id="KW-0049">Antioxidant</keyword>
<dbReference type="OrthoDB" id="1882547at2759"/>
<evidence type="ECO:0000313" key="9">
    <source>
        <dbReference type="EMBL" id="KIV82068.1"/>
    </source>
</evidence>
<protein>
    <recommendedName>
        <fullName evidence="8">Thioredoxin domain-containing protein</fullName>
    </recommendedName>
</protein>
<dbReference type="FunFam" id="3.40.30.10:FF:000159">
    <property type="entry name" value="Peroxiredoxin"/>
    <property type="match status" value="1"/>
</dbReference>
<sequence length="187" mass="19975">MLSRTLFRASTSLRPTVISTPFTRSFSATPAIMVKEGDSIPSVDLFEDSPGNKINLSKELSSGKGVIIGVPAAFSPSCSEQHIPGYIGSDKLKEAGKVFVVSVNDAFVMKAWAKDLDSSKVSGIRFLADPTGEFTRALDAEFDATPLLGNKRSKRYAVETENGKVKKVAIEPDPAGVTVSSAEKFLS</sequence>
<dbReference type="SUPFAM" id="SSF52833">
    <property type="entry name" value="Thioredoxin-like"/>
    <property type="match status" value="1"/>
</dbReference>
<dbReference type="GO" id="GO:0005739">
    <property type="term" value="C:mitochondrion"/>
    <property type="evidence" value="ECO:0007669"/>
    <property type="project" value="TreeGrafter"/>
</dbReference>
<dbReference type="EMBL" id="KN846952">
    <property type="protein sequence ID" value="KIV82068.1"/>
    <property type="molecule type" value="Genomic_DNA"/>
</dbReference>
<dbReference type="AlphaFoldDB" id="A0A0D1Z5D4"/>
<keyword evidence="4 7" id="KW-0560">Oxidoreductase</keyword>
<evidence type="ECO:0000256" key="1">
    <source>
        <dbReference type="ARBA" id="ARBA00010505"/>
    </source>
</evidence>
<dbReference type="STRING" id="1016849.A0A0D1Z5D4"/>
<dbReference type="GO" id="GO:0005829">
    <property type="term" value="C:cytosol"/>
    <property type="evidence" value="ECO:0007669"/>
    <property type="project" value="TreeGrafter"/>
</dbReference>
<dbReference type="GO" id="GO:0045454">
    <property type="term" value="P:cell redox homeostasis"/>
    <property type="evidence" value="ECO:0007669"/>
    <property type="project" value="TreeGrafter"/>
</dbReference>
<dbReference type="GO" id="GO:0005777">
    <property type="term" value="C:peroxisome"/>
    <property type="evidence" value="ECO:0007669"/>
    <property type="project" value="TreeGrafter"/>
</dbReference>
<proteinExistence type="inferred from homology"/>
<dbReference type="InterPro" id="IPR037944">
    <property type="entry name" value="PRX5-like"/>
</dbReference>
<gene>
    <name evidence="9" type="ORF">PV11_04204</name>
</gene>
<evidence type="ECO:0000256" key="3">
    <source>
        <dbReference type="ARBA" id="ARBA00022862"/>
    </source>
</evidence>
<dbReference type="InterPro" id="IPR013740">
    <property type="entry name" value="Redoxin"/>
</dbReference>
<dbReference type="HOGENOM" id="CLU_072440_3_0_1"/>
<dbReference type="Gene3D" id="3.40.30.10">
    <property type="entry name" value="Glutaredoxin"/>
    <property type="match status" value="1"/>
</dbReference>
<evidence type="ECO:0000259" key="8">
    <source>
        <dbReference type="PROSITE" id="PS51352"/>
    </source>
</evidence>
<name>A0A0D1Z5D4_9EURO</name>
<evidence type="ECO:0000256" key="7">
    <source>
        <dbReference type="RuleBase" id="RU366011"/>
    </source>
</evidence>
<reference evidence="9 10" key="1">
    <citation type="submission" date="2015-01" db="EMBL/GenBank/DDBJ databases">
        <title>The Genome Sequence of Exophiala sideris CBS121828.</title>
        <authorList>
            <consortium name="The Broad Institute Genomics Platform"/>
            <person name="Cuomo C."/>
            <person name="de Hoog S."/>
            <person name="Gorbushina A."/>
            <person name="Stielow B."/>
            <person name="Teixiera M."/>
            <person name="Abouelleil A."/>
            <person name="Chapman S.B."/>
            <person name="Priest M."/>
            <person name="Young S.K."/>
            <person name="Wortman J."/>
            <person name="Nusbaum C."/>
            <person name="Birren B."/>
        </authorList>
    </citation>
    <scope>NUCLEOTIDE SEQUENCE [LARGE SCALE GENOMIC DNA]</scope>
    <source>
        <strain evidence="9 10">CBS 121828</strain>
    </source>
</reference>
<organism evidence="9 10">
    <name type="scientific">Exophiala sideris</name>
    <dbReference type="NCBI Taxonomy" id="1016849"/>
    <lineage>
        <taxon>Eukaryota</taxon>
        <taxon>Fungi</taxon>
        <taxon>Dikarya</taxon>
        <taxon>Ascomycota</taxon>
        <taxon>Pezizomycotina</taxon>
        <taxon>Eurotiomycetes</taxon>
        <taxon>Chaetothyriomycetidae</taxon>
        <taxon>Chaetothyriales</taxon>
        <taxon>Herpotrichiellaceae</taxon>
        <taxon>Exophiala</taxon>
    </lineage>
</organism>
<dbReference type="GO" id="GO:0008379">
    <property type="term" value="F:thioredoxin peroxidase activity"/>
    <property type="evidence" value="ECO:0007669"/>
    <property type="project" value="InterPro"/>
</dbReference>
<keyword evidence="5 7" id="KW-0676">Redox-active center</keyword>
<comment type="similarity">
    <text evidence="1 7">Belongs to the peroxiredoxin family. Prx5 subfamily.</text>
</comment>
<evidence type="ECO:0000256" key="2">
    <source>
        <dbReference type="ARBA" id="ARBA00022559"/>
    </source>
</evidence>
<dbReference type="PANTHER" id="PTHR10430">
    <property type="entry name" value="PEROXIREDOXIN"/>
    <property type="match status" value="1"/>
</dbReference>
<evidence type="ECO:0000256" key="6">
    <source>
        <dbReference type="PIRSR" id="PIRSR637944-1"/>
    </source>
</evidence>
<evidence type="ECO:0000256" key="4">
    <source>
        <dbReference type="ARBA" id="ARBA00023002"/>
    </source>
</evidence>
<accession>A0A0D1Z5D4</accession>
<comment type="function">
    <text evidence="7">Thiol-specific peroxidase that catalyzes the reduction of hydrogen peroxide and organic hydroperoxides to water and alcohols, respectively. Plays a role in cell protection against oxidative stress by detoxifying peroxides.</text>
</comment>
<dbReference type="Pfam" id="PF08534">
    <property type="entry name" value="Redoxin"/>
    <property type="match status" value="1"/>
</dbReference>
<dbReference type="GO" id="GO:0042744">
    <property type="term" value="P:hydrogen peroxide catabolic process"/>
    <property type="evidence" value="ECO:0007669"/>
    <property type="project" value="TreeGrafter"/>
</dbReference>
<dbReference type="PANTHER" id="PTHR10430:SF39">
    <property type="entry name" value="PEROXISOMAL MEMBRANE ASSOCIATED PROTEIN 20"/>
    <property type="match status" value="1"/>
</dbReference>
<keyword evidence="2 7" id="KW-0575">Peroxidase</keyword>
<dbReference type="InterPro" id="IPR013766">
    <property type="entry name" value="Thioredoxin_domain"/>
</dbReference>